<evidence type="ECO:0000256" key="12">
    <source>
        <dbReference type="ARBA" id="ARBA00071515"/>
    </source>
</evidence>
<proteinExistence type="inferred from homology"/>
<comment type="caution">
    <text evidence="16">The sequence shown here is derived from an EMBL/GenBank/DDBJ whole genome shotgun (WGS) entry which is preliminary data.</text>
</comment>
<evidence type="ECO:0000256" key="11">
    <source>
        <dbReference type="ARBA" id="ARBA00066926"/>
    </source>
</evidence>
<keyword evidence="9 14" id="KW-0119">Carbohydrate metabolism</keyword>
<comment type="subunit">
    <text evidence="14">Homodimer.</text>
</comment>
<dbReference type="CDD" id="cd01174">
    <property type="entry name" value="ribokinase"/>
    <property type="match status" value="1"/>
</dbReference>
<feature type="binding site" evidence="14">
    <location>
        <position position="314"/>
    </location>
    <ligand>
        <name>K(+)</name>
        <dbReference type="ChEBI" id="CHEBI:29103"/>
    </ligand>
</feature>
<dbReference type="NCBIfam" id="TIGR02152">
    <property type="entry name" value="D_ribokin_bact"/>
    <property type="match status" value="1"/>
</dbReference>
<organism evidence="16 17">
    <name type="scientific">Providencia alcalifaciens DSM 30120</name>
    <dbReference type="NCBI Taxonomy" id="520999"/>
    <lineage>
        <taxon>Bacteria</taxon>
        <taxon>Pseudomonadati</taxon>
        <taxon>Pseudomonadota</taxon>
        <taxon>Gammaproteobacteria</taxon>
        <taxon>Enterobacterales</taxon>
        <taxon>Morganellaceae</taxon>
        <taxon>Providencia</taxon>
    </lineage>
</organism>
<feature type="binding site" evidence="14">
    <location>
        <begin position="61"/>
        <end position="65"/>
    </location>
    <ligand>
        <name>substrate</name>
    </ligand>
</feature>
<comment type="cofactor">
    <cofactor evidence="14">
        <name>Mg(2+)</name>
        <dbReference type="ChEBI" id="CHEBI:18420"/>
    </cofactor>
</comment>
<evidence type="ECO:0000313" key="17">
    <source>
        <dbReference type="Proteomes" id="UP000003729"/>
    </source>
</evidence>
<feature type="binding site" evidence="14">
    <location>
        <position position="308"/>
    </location>
    <ligand>
        <name>K(+)</name>
        <dbReference type="ChEBI" id="CHEBI:29103"/>
    </ligand>
</feature>
<dbReference type="EC" id="2.7.1.229" evidence="11 14"/>
<dbReference type="PANTHER" id="PTHR10584:SF166">
    <property type="entry name" value="RIBOKINASE"/>
    <property type="match status" value="1"/>
</dbReference>
<reference evidence="16 17" key="1">
    <citation type="submission" date="2008-10" db="EMBL/GenBank/DDBJ databases">
        <title>Draft genome sequence of Providencia alcalifaciens (DSM 30120).</title>
        <authorList>
            <person name="Sudarsanam P."/>
            <person name="Ley R."/>
            <person name="Guruge J."/>
            <person name="Turnbaugh P.J."/>
            <person name="Mahowald M."/>
            <person name="Liep D."/>
            <person name="Gordon J."/>
        </authorList>
    </citation>
    <scope>NUCLEOTIDE SEQUENCE [LARGE SCALE GENOMIC DNA]</scope>
    <source>
        <strain evidence="16 17">DSM 30120</strain>
    </source>
</reference>
<dbReference type="Proteomes" id="UP000003729">
    <property type="component" value="Unassembled WGS sequence"/>
</dbReference>
<dbReference type="GO" id="GO:0004747">
    <property type="term" value="F:ribokinase activity"/>
    <property type="evidence" value="ECO:0007669"/>
    <property type="project" value="UniProtKB-UniRule"/>
</dbReference>
<dbReference type="InterPro" id="IPR011611">
    <property type="entry name" value="PfkB_dom"/>
</dbReference>
<evidence type="ECO:0000256" key="7">
    <source>
        <dbReference type="ARBA" id="ARBA00022842"/>
    </source>
</evidence>
<dbReference type="Pfam" id="PF00294">
    <property type="entry name" value="PfkB"/>
    <property type="match status" value="1"/>
</dbReference>
<evidence type="ECO:0000256" key="8">
    <source>
        <dbReference type="ARBA" id="ARBA00022958"/>
    </source>
</evidence>
<dbReference type="GO" id="GO:0005524">
    <property type="term" value="F:ATP binding"/>
    <property type="evidence" value="ECO:0007669"/>
    <property type="project" value="UniProtKB-UniRule"/>
</dbReference>
<feature type="binding site" evidence="14">
    <location>
        <position position="269"/>
    </location>
    <ligand>
        <name>K(+)</name>
        <dbReference type="ChEBI" id="CHEBI:29103"/>
    </ligand>
</feature>
<dbReference type="InterPro" id="IPR029056">
    <property type="entry name" value="Ribokinase-like"/>
</dbReference>
<name>B6XDB9_9GAMM</name>
<dbReference type="GO" id="GO:0046872">
    <property type="term" value="F:metal ion binding"/>
    <property type="evidence" value="ECO:0007669"/>
    <property type="project" value="UniProtKB-KW"/>
</dbReference>
<evidence type="ECO:0000256" key="4">
    <source>
        <dbReference type="ARBA" id="ARBA00022741"/>
    </source>
</evidence>
<feature type="binding site" evidence="14">
    <location>
        <position position="310"/>
    </location>
    <ligand>
        <name>K(+)</name>
        <dbReference type="ChEBI" id="CHEBI:29103"/>
    </ligand>
</feature>
<feature type="binding site" evidence="14">
    <location>
        <position position="162"/>
    </location>
    <ligand>
        <name>substrate</name>
    </ligand>
</feature>
<evidence type="ECO:0000256" key="10">
    <source>
        <dbReference type="ARBA" id="ARBA00051363"/>
    </source>
</evidence>
<dbReference type="GO" id="GO:0019303">
    <property type="term" value="P:D-ribose catabolic process"/>
    <property type="evidence" value="ECO:0007669"/>
    <property type="project" value="UniProtKB-UniPathway"/>
</dbReference>
<keyword evidence="8 14" id="KW-0630">Potassium</keyword>
<keyword evidence="5 14" id="KW-0418">Kinase</keyword>
<keyword evidence="6 14" id="KW-0067">ATP-binding</keyword>
<reference evidence="16 17" key="2">
    <citation type="submission" date="2008-10" db="EMBL/GenBank/DDBJ databases">
        <authorList>
            <person name="Fulton L."/>
            <person name="Clifton S."/>
            <person name="Fulton B."/>
            <person name="Xu J."/>
            <person name="Minx P."/>
            <person name="Pepin K.H."/>
            <person name="Johnson M."/>
            <person name="Bhonagiri V."/>
            <person name="Nash W.E."/>
            <person name="Mardis E.R."/>
            <person name="Wilson R.K."/>
        </authorList>
    </citation>
    <scope>NUCLEOTIDE SEQUENCE [LARGE SCALE GENOMIC DNA]</scope>
    <source>
        <strain evidence="16 17">DSM 30120</strain>
    </source>
</reference>
<feature type="binding site" evidence="14">
    <location>
        <position position="207"/>
    </location>
    <ligand>
        <name>ATP</name>
        <dbReference type="ChEBI" id="CHEBI:30616"/>
    </ligand>
</feature>
<keyword evidence="7 14" id="KW-0460">Magnesium</keyword>
<comment type="function">
    <text evidence="14">Catalyzes the ATP-dependent phosphorylation of 2-deoxy-D-ribose to 2-deoxy-D-ribose 5-phosphate (dRib-5P), allowing the use of deoxyribose as the sole carbon source.</text>
</comment>
<sequence length="329" mass="36109">MIFLQHDNVRIISLCDLFNTRDIMDIAVIGSNMVDLITYIDQMPKEGETLEAPAFKIGCGGKGANQAVAAAKLNSKVIMLTKVGDDIFADNTIRNLESYGINTRYVEKVPCTSSGVAPIFVNQNSSNSILIVKGANKFLSPEDIDRAAEDLKKCKLIVLQLEVQLETVYHAIAFGNKHNIPVLLNPAPAQRALDLDYACRCDFFVPNETELEILTNMPVDTMDNVRRAAQSLLDKGLKNLIVTLGDKGALWMTRDSELFIPAIKVNAIDTSGAGDAFIGCFSHYYVHTGNIEEAMKKAVLFSAFSVTGKGTQSSYPSIEQFSEFVQLNN</sequence>
<protein>
    <recommendedName>
        <fullName evidence="12 14">Deoxyribokinase</fullName>
        <shortName evidence="14">dRK</shortName>
        <ecNumber evidence="11 14">2.7.1.229</ecNumber>
    </recommendedName>
    <alternativeName>
        <fullName evidence="13 14">ATP:2-deoxy-D-ribose 5-phosphotransferase</fullName>
    </alternativeName>
</protein>
<feature type="binding site" evidence="14">
    <location>
        <begin position="243"/>
        <end position="248"/>
    </location>
    <ligand>
        <name>ATP</name>
        <dbReference type="ChEBI" id="CHEBI:30616"/>
    </ligand>
</feature>
<dbReference type="HAMAP" id="MF_01987">
    <property type="entry name" value="Ribokinase"/>
    <property type="match status" value="1"/>
</dbReference>
<dbReference type="EMBL" id="ABXW01000019">
    <property type="protein sequence ID" value="EEB46617.1"/>
    <property type="molecule type" value="Genomic_DNA"/>
</dbReference>
<dbReference type="InterPro" id="IPR011877">
    <property type="entry name" value="Ribokinase"/>
</dbReference>
<keyword evidence="1 14" id="KW-0963">Cytoplasm</keyword>
<feature type="binding site" evidence="14">
    <location>
        <position position="275"/>
    </location>
    <ligand>
        <name>substrate</name>
    </ligand>
</feature>
<feature type="binding site" evidence="14">
    <location>
        <begin position="274"/>
        <end position="275"/>
    </location>
    <ligand>
        <name>ATP</name>
        <dbReference type="ChEBI" id="CHEBI:30616"/>
    </ligand>
</feature>
<comment type="catalytic activity">
    <reaction evidence="10">
        <text>2-deoxy-D-ribose + ATP = 2-deoxy-D-ribose 5-phosphate + ADP + H(+)</text>
        <dbReference type="Rhea" id="RHEA:30871"/>
        <dbReference type="ChEBI" id="CHEBI:15378"/>
        <dbReference type="ChEBI" id="CHEBI:30616"/>
        <dbReference type="ChEBI" id="CHEBI:62877"/>
        <dbReference type="ChEBI" id="CHEBI:90761"/>
        <dbReference type="ChEBI" id="CHEBI:456216"/>
        <dbReference type="EC" id="2.7.1.229"/>
    </reaction>
    <physiologicalReaction direction="left-to-right" evidence="10">
        <dbReference type="Rhea" id="RHEA:30872"/>
    </physiologicalReaction>
</comment>
<keyword evidence="4 14" id="KW-0547">Nucleotide-binding</keyword>
<dbReference type="PANTHER" id="PTHR10584">
    <property type="entry name" value="SUGAR KINASE"/>
    <property type="match status" value="1"/>
</dbReference>
<evidence type="ECO:0000256" key="14">
    <source>
        <dbReference type="HAMAP-Rule" id="MF_01987"/>
    </source>
</evidence>
<feature type="domain" description="Carbohydrate kinase PfkB" evidence="15">
    <location>
        <begin position="25"/>
        <end position="316"/>
    </location>
</feature>
<feature type="site" description="Important for substrate specificity" evidence="14">
    <location>
        <position position="33"/>
    </location>
</feature>
<dbReference type="PRINTS" id="PR00990">
    <property type="entry name" value="RIBOKINASE"/>
</dbReference>
<evidence type="ECO:0000256" key="5">
    <source>
        <dbReference type="ARBA" id="ARBA00022777"/>
    </source>
</evidence>
<evidence type="ECO:0000313" key="16">
    <source>
        <dbReference type="EMBL" id="EEB46617.1"/>
    </source>
</evidence>
<feature type="binding site" evidence="14">
    <location>
        <position position="305"/>
    </location>
    <ligand>
        <name>K(+)</name>
        <dbReference type="ChEBI" id="CHEBI:29103"/>
    </ligand>
</feature>
<accession>B6XDB9</accession>
<feature type="binding site" evidence="14">
    <location>
        <begin position="33"/>
        <end position="35"/>
    </location>
    <ligand>
        <name>substrate</name>
    </ligand>
</feature>
<evidence type="ECO:0000256" key="1">
    <source>
        <dbReference type="ARBA" id="ARBA00022490"/>
    </source>
</evidence>
<dbReference type="UniPathway" id="UPA00916">
    <property type="reaction ID" value="UER00889"/>
</dbReference>
<comment type="caution">
    <text evidence="14">Lacks conserved residue(s) required for the propagation of feature annotation.</text>
</comment>
<evidence type="ECO:0000256" key="9">
    <source>
        <dbReference type="ARBA" id="ARBA00023277"/>
    </source>
</evidence>
<dbReference type="InterPro" id="IPR002139">
    <property type="entry name" value="Ribo/fructo_kinase"/>
</dbReference>
<comment type="similarity">
    <text evidence="14">Belongs to the carbohydrate kinase PfkB family. Deoxyribokinase subfamily.</text>
</comment>
<evidence type="ECO:0000256" key="3">
    <source>
        <dbReference type="ARBA" id="ARBA00022723"/>
    </source>
</evidence>
<dbReference type="SUPFAM" id="SSF53613">
    <property type="entry name" value="Ribokinase-like"/>
    <property type="match status" value="1"/>
</dbReference>
<dbReference type="GO" id="GO:0005829">
    <property type="term" value="C:cytosol"/>
    <property type="evidence" value="ECO:0007669"/>
    <property type="project" value="TreeGrafter"/>
</dbReference>
<keyword evidence="3 14" id="KW-0479">Metal-binding</keyword>
<dbReference type="FunFam" id="3.40.1190.20:FF:000010">
    <property type="entry name" value="Ribokinase"/>
    <property type="match status" value="1"/>
</dbReference>
<dbReference type="AlphaFoldDB" id="B6XDB9"/>
<gene>
    <name evidence="16" type="primary">rbsK</name>
    <name evidence="14" type="synonym">deoK</name>
    <name evidence="16" type="ORF">PROVALCAL_01341</name>
</gene>
<comment type="subcellular location">
    <subcellularLocation>
        <location evidence="14">Cytoplasm</location>
    </subcellularLocation>
</comment>
<feature type="active site" description="Proton acceptor" evidence="14">
    <location>
        <position position="275"/>
    </location>
</feature>
<dbReference type="Gene3D" id="3.40.1190.20">
    <property type="match status" value="1"/>
</dbReference>
<evidence type="ECO:0000256" key="2">
    <source>
        <dbReference type="ARBA" id="ARBA00022679"/>
    </source>
</evidence>
<keyword evidence="2 14" id="KW-0808">Transferase</keyword>
<feature type="binding site" evidence="14">
    <location>
        <position position="271"/>
    </location>
    <ligand>
        <name>K(+)</name>
        <dbReference type="ChEBI" id="CHEBI:29103"/>
    </ligand>
</feature>
<evidence type="ECO:0000256" key="6">
    <source>
        <dbReference type="ARBA" id="ARBA00022840"/>
    </source>
</evidence>
<dbReference type="eggNOG" id="COG0524">
    <property type="taxonomic scope" value="Bacteria"/>
</dbReference>
<evidence type="ECO:0000259" key="15">
    <source>
        <dbReference type="Pfam" id="PF00294"/>
    </source>
</evidence>
<evidence type="ECO:0000256" key="13">
    <source>
        <dbReference type="ARBA" id="ARBA00081655"/>
    </source>
</evidence>